<dbReference type="AlphaFoldDB" id="A0A537IZ48"/>
<evidence type="ECO:0000313" key="2">
    <source>
        <dbReference type="Proteomes" id="UP000318834"/>
    </source>
</evidence>
<dbReference type="Proteomes" id="UP000318834">
    <property type="component" value="Unassembled WGS sequence"/>
</dbReference>
<evidence type="ECO:0000313" key="1">
    <source>
        <dbReference type="EMBL" id="TMI76332.1"/>
    </source>
</evidence>
<proteinExistence type="predicted"/>
<name>A0A537IZ48_9BACT</name>
<reference evidence="1 2" key="1">
    <citation type="journal article" date="2019" name="Nat. Microbiol.">
        <title>Mediterranean grassland soil C-N compound turnover is dependent on rainfall and depth, and is mediated by genomically divergent microorganisms.</title>
        <authorList>
            <person name="Diamond S."/>
            <person name="Andeer P.F."/>
            <person name="Li Z."/>
            <person name="Crits-Christoph A."/>
            <person name="Burstein D."/>
            <person name="Anantharaman K."/>
            <person name="Lane K.R."/>
            <person name="Thomas B.C."/>
            <person name="Pan C."/>
            <person name="Northen T.R."/>
            <person name="Banfield J.F."/>
        </authorList>
    </citation>
    <scope>NUCLEOTIDE SEQUENCE [LARGE SCALE GENOMIC DNA]</scope>
    <source>
        <strain evidence="1">NP_8</strain>
    </source>
</reference>
<gene>
    <name evidence="1" type="ORF">E6H05_03890</name>
</gene>
<comment type="caution">
    <text evidence="1">The sequence shown here is derived from an EMBL/GenBank/DDBJ whole genome shotgun (WGS) entry which is preliminary data.</text>
</comment>
<sequence>MLRLPVDVARALRRRAAAADVTIAEASRQLMQPKELERPLGLLEHVAWLHGRLVRRRDDLVAVFEDAGADPKAVDRVIDVLADLLKEWPDEEGRDYDFVVHGMGQPQ</sequence>
<dbReference type="EMBL" id="VBAP01000025">
    <property type="protein sequence ID" value="TMI76332.1"/>
    <property type="molecule type" value="Genomic_DNA"/>
</dbReference>
<protein>
    <submittedName>
        <fullName evidence="1">Uncharacterized protein</fullName>
    </submittedName>
</protein>
<accession>A0A537IZ48</accession>
<organism evidence="1 2">
    <name type="scientific">Candidatus Segetimicrobium genomatis</name>
    <dbReference type="NCBI Taxonomy" id="2569760"/>
    <lineage>
        <taxon>Bacteria</taxon>
        <taxon>Bacillati</taxon>
        <taxon>Candidatus Sysuimicrobiota</taxon>
        <taxon>Candidatus Sysuimicrobiia</taxon>
        <taxon>Candidatus Sysuimicrobiales</taxon>
        <taxon>Candidatus Segetimicrobiaceae</taxon>
        <taxon>Candidatus Segetimicrobium</taxon>
    </lineage>
</organism>